<dbReference type="EMBL" id="UNSH01000008">
    <property type="protein sequence ID" value="SZF00144.1"/>
    <property type="molecule type" value="Genomic_DNA"/>
</dbReference>
<dbReference type="Proteomes" id="UP000275772">
    <property type="component" value="Unassembled WGS sequence"/>
</dbReference>
<gene>
    <name evidence="1" type="ORF">BLGHR1_10871</name>
</gene>
<evidence type="ECO:0000313" key="1">
    <source>
        <dbReference type="EMBL" id="SZF00144.1"/>
    </source>
</evidence>
<organism evidence="1 2">
    <name type="scientific">Blumeria hordei</name>
    <name type="common">Barley powdery mildew</name>
    <name type="synonym">Blumeria graminis f. sp. hordei</name>
    <dbReference type="NCBI Taxonomy" id="2867405"/>
    <lineage>
        <taxon>Eukaryota</taxon>
        <taxon>Fungi</taxon>
        <taxon>Dikarya</taxon>
        <taxon>Ascomycota</taxon>
        <taxon>Pezizomycotina</taxon>
        <taxon>Leotiomycetes</taxon>
        <taxon>Erysiphales</taxon>
        <taxon>Erysiphaceae</taxon>
        <taxon>Blumeria</taxon>
    </lineage>
</organism>
<dbReference type="AlphaFoldDB" id="A0A383UIK7"/>
<proteinExistence type="predicted"/>
<sequence>MRSLVYVAAYLLVKATHVKCNEKISDLLKTFVCETNHHRKIFHAADLTNKRATACTNVYGTEDFDPLDPLKPLHPIGGNTWELDPNYFVRPKRQKVEMDLNTKEFHVFSDNEPKTLMESHEKPPNIKYYYHIFEEEKISLDVQHNSRHRRVDFQDFRLIHQKDKITVKYALIIDQSCQIAAIMMVPDSSPAIRGIKNVSTSILNLQDRVFCRIKMPPHFAIRKHRQNQVGSRQRAAMRKQRHPVAIDYCTPSLWFTPGSKEKTPLLERLGSFGSTRITAGVKEKTPLFERLGSFGSTRITAGSKEKKPILEHSDSIGSSRYLDEPWLEILSKN</sequence>
<reference evidence="1 2" key="1">
    <citation type="submission" date="2017-11" db="EMBL/GenBank/DDBJ databases">
        <authorList>
            <person name="Kracher B."/>
        </authorList>
    </citation>
    <scope>NUCLEOTIDE SEQUENCE [LARGE SCALE GENOMIC DNA]</scope>
    <source>
        <strain evidence="1 2">RACE1</strain>
    </source>
</reference>
<accession>A0A383UIK7</accession>
<protein>
    <submittedName>
        <fullName evidence="1">Uncharacterized protein</fullName>
    </submittedName>
</protein>
<evidence type="ECO:0000313" key="2">
    <source>
        <dbReference type="Proteomes" id="UP000275772"/>
    </source>
</evidence>
<dbReference type="VEuPathDB" id="FungiDB:BLGHR1_10871"/>
<name>A0A383UIK7_BLUHO</name>